<keyword evidence="3" id="KW-0808">Transferase</keyword>
<evidence type="ECO:0000256" key="1">
    <source>
        <dbReference type="ARBA" id="ARBA00004123"/>
    </source>
</evidence>
<dbReference type="PANTHER" id="PTHR13808">
    <property type="entry name" value="CBP/P300-RELATED"/>
    <property type="match status" value="1"/>
</dbReference>
<keyword evidence="5 12" id="KW-0863">Zinc-finger</keyword>
<dbReference type="AlphaFoldDB" id="A0AA36CTA4"/>
<dbReference type="GO" id="GO:0003713">
    <property type="term" value="F:transcription coactivator activity"/>
    <property type="evidence" value="ECO:0007669"/>
    <property type="project" value="TreeGrafter"/>
</dbReference>
<evidence type="ECO:0000313" key="15">
    <source>
        <dbReference type="Proteomes" id="UP001177023"/>
    </source>
</evidence>
<dbReference type="SMART" id="SM00551">
    <property type="entry name" value="ZnF_TAZ"/>
    <property type="match status" value="1"/>
</dbReference>
<dbReference type="InterPro" id="IPR000197">
    <property type="entry name" value="Znf_TAZ"/>
</dbReference>
<keyword evidence="10" id="KW-0539">Nucleus</keyword>
<dbReference type="InterPro" id="IPR013178">
    <property type="entry name" value="Histone_AcTrfase_Rtt109/CBP"/>
</dbReference>
<evidence type="ECO:0000256" key="8">
    <source>
        <dbReference type="ARBA" id="ARBA00023015"/>
    </source>
</evidence>
<organism evidence="14 15">
    <name type="scientific">Mesorhabditis spiculigera</name>
    <dbReference type="NCBI Taxonomy" id="96644"/>
    <lineage>
        <taxon>Eukaryota</taxon>
        <taxon>Metazoa</taxon>
        <taxon>Ecdysozoa</taxon>
        <taxon>Nematoda</taxon>
        <taxon>Chromadorea</taxon>
        <taxon>Rhabditida</taxon>
        <taxon>Rhabditina</taxon>
        <taxon>Rhabditomorpha</taxon>
        <taxon>Rhabditoidea</taxon>
        <taxon>Rhabditidae</taxon>
        <taxon>Mesorhabditinae</taxon>
        <taxon>Mesorhabditis</taxon>
    </lineage>
</organism>
<dbReference type="GO" id="GO:0031490">
    <property type="term" value="F:chromatin DNA binding"/>
    <property type="evidence" value="ECO:0007669"/>
    <property type="project" value="TreeGrafter"/>
</dbReference>
<feature type="domain" description="TAZ-type" evidence="13">
    <location>
        <begin position="16"/>
        <end position="98"/>
    </location>
</feature>
<dbReference type="Pfam" id="PF02135">
    <property type="entry name" value="zf-TAZ"/>
    <property type="match status" value="1"/>
</dbReference>
<evidence type="ECO:0000256" key="7">
    <source>
        <dbReference type="ARBA" id="ARBA00022853"/>
    </source>
</evidence>
<feature type="non-terminal residue" evidence="14">
    <location>
        <position position="1"/>
    </location>
</feature>
<feature type="zinc finger region" description="TAZ-type" evidence="12">
    <location>
        <begin position="16"/>
        <end position="98"/>
    </location>
</feature>
<evidence type="ECO:0000256" key="5">
    <source>
        <dbReference type="ARBA" id="ARBA00022771"/>
    </source>
</evidence>
<evidence type="ECO:0000256" key="4">
    <source>
        <dbReference type="ARBA" id="ARBA00022723"/>
    </source>
</evidence>
<evidence type="ECO:0000256" key="3">
    <source>
        <dbReference type="ARBA" id="ARBA00022679"/>
    </source>
</evidence>
<comment type="catalytic activity">
    <reaction evidence="11">
        <text>L-lysyl-[protein] + acetyl-CoA = N(6)-acetyl-L-lysyl-[protein] + CoA + H(+)</text>
        <dbReference type="Rhea" id="RHEA:45948"/>
        <dbReference type="Rhea" id="RHEA-COMP:9752"/>
        <dbReference type="Rhea" id="RHEA-COMP:10731"/>
        <dbReference type="ChEBI" id="CHEBI:15378"/>
        <dbReference type="ChEBI" id="CHEBI:29969"/>
        <dbReference type="ChEBI" id="CHEBI:57287"/>
        <dbReference type="ChEBI" id="CHEBI:57288"/>
        <dbReference type="ChEBI" id="CHEBI:61930"/>
        <dbReference type="EC" id="2.3.1.48"/>
    </reaction>
</comment>
<dbReference type="GO" id="GO:0005634">
    <property type="term" value="C:nucleus"/>
    <property type="evidence" value="ECO:0007669"/>
    <property type="project" value="UniProtKB-SubCell"/>
</dbReference>
<dbReference type="EC" id="2.3.1.48" evidence="2"/>
<dbReference type="GO" id="GO:0008270">
    <property type="term" value="F:zinc ion binding"/>
    <property type="evidence" value="ECO:0007669"/>
    <property type="project" value="UniProtKB-KW"/>
</dbReference>
<reference evidence="14" key="1">
    <citation type="submission" date="2023-06" db="EMBL/GenBank/DDBJ databases">
        <authorList>
            <person name="Delattre M."/>
        </authorList>
    </citation>
    <scope>NUCLEOTIDE SEQUENCE</scope>
    <source>
        <strain evidence="14">AF72</strain>
    </source>
</reference>
<comment type="subcellular location">
    <subcellularLocation>
        <location evidence="1">Nucleus</location>
    </subcellularLocation>
</comment>
<dbReference type="PROSITE" id="PS50134">
    <property type="entry name" value="ZF_TAZ"/>
    <property type="match status" value="1"/>
</dbReference>
<dbReference type="InterPro" id="IPR035898">
    <property type="entry name" value="TAZ_dom_sf"/>
</dbReference>
<evidence type="ECO:0000256" key="9">
    <source>
        <dbReference type="ARBA" id="ARBA00023163"/>
    </source>
</evidence>
<comment type="caution">
    <text evidence="14">The sequence shown here is derived from an EMBL/GenBank/DDBJ whole genome shotgun (WGS) entry which is preliminary data.</text>
</comment>
<keyword evidence="9" id="KW-0804">Transcription</keyword>
<accession>A0AA36CTA4</accession>
<evidence type="ECO:0000259" key="13">
    <source>
        <dbReference type="PROSITE" id="PS50134"/>
    </source>
</evidence>
<dbReference type="Gene3D" id="1.20.1020.10">
    <property type="entry name" value="TAZ domain"/>
    <property type="match status" value="1"/>
</dbReference>
<keyword evidence="4 12" id="KW-0479">Metal-binding</keyword>
<dbReference type="Proteomes" id="UP001177023">
    <property type="component" value="Unassembled WGS sequence"/>
</dbReference>
<protein>
    <recommendedName>
        <fullName evidence="2">histone acetyltransferase</fullName>
        <ecNumber evidence="2">2.3.1.48</ecNumber>
    </recommendedName>
</protein>
<gene>
    <name evidence="14" type="ORF">MSPICULIGERA_LOCUS13181</name>
</gene>
<evidence type="ECO:0000256" key="10">
    <source>
        <dbReference type="ARBA" id="ARBA00023242"/>
    </source>
</evidence>
<evidence type="ECO:0000313" key="14">
    <source>
        <dbReference type="EMBL" id="CAJ0574856.1"/>
    </source>
</evidence>
<keyword evidence="6 12" id="KW-0862">Zinc</keyword>
<evidence type="ECO:0000256" key="6">
    <source>
        <dbReference type="ARBA" id="ARBA00022833"/>
    </source>
</evidence>
<dbReference type="SUPFAM" id="SSF57933">
    <property type="entry name" value="TAZ domain"/>
    <property type="match status" value="1"/>
</dbReference>
<evidence type="ECO:0000256" key="2">
    <source>
        <dbReference type="ARBA" id="ARBA00013184"/>
    </source>
</evidence>
<dbReference type="EMBL" id="CATQJA010002634">
    <property type="protein sequence ID" value="CAJ0574856.1"/>
    <property type="molecule type" value="Genomic_DNA"/>
</dbReference>
<keyword evidence="15" id="KW-1185">Reference proteome</keyword>
<dbReference type="PANTHER" id="PTHR13808:SF1">
    <property type="entry name" value="HISTONE ACETYLTRANSFERASE"/>
    <property type="match status" value="1"/>
</dbReference>
<name>A0AA36CTA4_9BILA</name>
<dbReference type="GO" id="GO:0045944">
    <property type="term" value="P:positive regulation of transcription by RNA polymerase II"/>
    <property type="evidence" value="ECO:0007669"/>
    <property type="project" value="TreeGrafter"/>
</dbReference>
<evidence type="ECO:0000256" key="11">
    <source>
        <dbReference type="ARBA" id="ARBA00048017"/>
    </source>
</evidence>
<sequence length="117" mass="12985">MAGHGSGSGVVDDAAADITDRTLNTALVAFSHAGSCLNPDCRVMDCHILKAVFVHCRKYCYAVGHNNCTICGDFILISGQHARNCWAPQCRVAFCHRMRQDFVQERQQYLHQGRRCG</sequence>
<keyword evidence="7" id="KW-0156">Chromatin regulator</keyword>
<dbReference type="GO" id="GO:0005667">
    <property type="term" value="C:transcription regulator complex"/>
    <property type="evidence" value="ECO:0007669"/>
    <property type="project" value="TreeGrafter"/>
</dbReference>
<evidence type="ECO:0000256" key="12">
    <source>
        <dbReference type="PROSITE-ProRule" id="PRU00203"/>
    </source>
</evidence>
<dbReference type="GO" id="GO:0004402">
    <property type="term" value="F:histone acetyltransferase activity"/>
    <property type="evidence" value="ECO:0007669"/>
    <property type="project" value="InterPro"/>
</dbReference>
<dbReference type="GO" id="GO:0000123">
    <property type="term" value="C:histone acetyltransferase complex"/>
    <property type="evidence" value="ECO:0007669"/>
    <property type="project" value="TreeGrafter"/>
</dbReference>
<keyword evidence="8" id="KW-0805">Transcription regulation</keyword>
<proteinExistence type="predicted"/>